<gene>
    <name evidence="2" type="ORF">DdX_16182</name>
</gene>
<dbReference type="AlphaFoldDB" id="A0AAD4MPG1"/>
<feature type="compositionally biased region" description="Basic and acidic residues" evidence="1">
    <location>
        <begin position="21"/>
        <end position="36"/>
    </location>
</feature>
<name>A0AAD4MPG1_9BILA</name>
<feature type="compositionally biased region" description="Polar residues" evidence="1">
    <location>
        <begin position="49"/>
        <end position="59"/>
    </location>
</feature>
<reference evidence="2" key="1">
    <citation type="submission" date="2022-01" db="EMBL/GenBank/DDBJ databases">
        <title>Genome Sequence Resource for Two Populations of Ditylenchus destructor, the Migratory Endoparasitic Phytonematode.</title>
        <authorList>
            <person name="Zhang H."/>
            <person name="Lin R."/>
            <person name="Xie B."/>
        </authorList>
    </citation>
    <scope>NUCLEOTIDE SEQUENCE</scope>
    <source>
        <strain evidence="2">BazhouSP</strain>
    </source>
</reference>
<comment type="caution">
    <text evidence="2">The sequence shown here is derived from an EMBL/GenBank/DDBJ whole genome shotgun (WGS) entry which is preliminary data.</text>
</comment>
<organism evidence="2 3">
    <name type="scientific">Ditylenchus destructor</name>
    <dbReference type="NCBI Taxonomy" id="166010"/>
    <lineage>
        <taxon>Eukaryota</taxon>
        <taxon>Metazoa</taxon>
        <taxon>Ecdysozoa</taxon>
        <taxon>Nematoda</taxon>
        <taxon>Chromadorea</taxon>
        <taxon>Rhabditida</taxon>
        <taxon>Tylenchina</taxon>
        <taxon>Tylenchomorpha</taxon>
        <taxon>Sphaerularioidea</taxon>
        <taxon>Anguinidae</taxon>
        <taxon>Anguininae</taxon>
        <taxon>Ditylenchus</taxon>
    </lineage>
</organism>
<protein>
    <submittedName>
        <fullName evidence="2">Uncharacterized protein</fullName>
    </submittedName>
</protein>
<dbReference type="Proteomes" id="UP001201812">
    <property type="component" value="Unassembled WGS sequence"/>
</dbReference>
<proteinExistence type="predicted"/>
<sequence>MDSSPNQPQPSSSGRNTQNATEKRIVKREKEQERKAKIAAAKQARQSLRRQQGGTPNLQLVRQARPQLRRQESAQDLVPLFNPLYPQEEYIDYRR</sequence>
<feature type="region of interest" description="Disordered" evidence="1">
    <location>
        <begin position="1"/>
        <end position="59"/>
    </location>
</feature>
<evidence type="ECO:0000313" key="3">
    <source>
        <dbReference type="Proteomes" id="UP001201812"/>
    </source>
</evidence>
<dbReference type="EMBL" id="JAKKPZ010000122">
    <property type="protein sequence ID" value="KAI1701281.1"/>
    <property type="molecule type" value="Genomic_DNA"/>
</dbReference>
<keyword evidence="3" id="KW-1185">Reference proteome</keyword>
<feature type="compositionally biased region" description="Low complexity" evidence="1">
    <location>
        <begin position="1"/>
        <end position="13"/>
    </location>
</feature>
<evidence type="ECO:0000313" key="2">
    <source>
        <dbReference type="EMBL" id="KAI1701281.1"/>
    </source>
</evidence>
<evidence type="ECO:0000256" key="1">
    <source>
        <dbReference type="SAM" id="MobiDB-lite"/>
    </source>
</evidence>
<accession>A0AAD4MPG1</accession>